<comment type="subcellular location">
    <subcellularLocation>
        <location evidence="1">Cytoplasm</location>
    </subcellularLocation>
</comment>
<dbReference type="InterPro" id="IPR020449">
    <property type="entry name" value="Tscrpt_reg_AraC-type_HTH"/>
</dbReference>
<evidence type="ECO:0000256" key="3">
    <source>
        <dbReference type="ARBA" id="ARBA00022553"/>
    </source>
</evidence>
<protein>
    <submittedName>
        <fullName evidence="11">Response regulator</fullName>
    </submittedName>
</protein>
<dbReference type="CDD" id="cd17536">
    <property type="entry name" value="REC_YesN-like"/>
    <property type="match status" value="1"/>
</dbReference>
<reference evidence="11 12" key="1">
    <citation type="submission" date="2021-03" db="EMBL/GenBank/DDBJ databases">
        <title>Paenibacillus artemisicola MWE-103 whole genome sequence.</title>
        <authorList>
            <person name="Ham Y.J."/>
        </authorList>
    </citation>
    <scope>NUCLEOTIDE SEQUENCE [LARGE SCALE GENOMIC DNA]</scope>
    <source>
        <strain evidence="11 12">MWE-103</strain>
    </source>
</reference>
<dbReference type="Pfam" id="PF17853">
    <property type="entry name" value="GGDEF_2"/>
    <property type="match status" value="1"/>
</dbReference>
<dbReference type="InterPro" id="IPR018062">
    <property type="entry name" value="HTH_AraC-typ_CS"/>
</dbReference>
<evidence type="ECO:0000256" key="6">
    <source>
        <dbReference type="ARBA" id="ARBA00023125"/>
    </source>
</evidence>
<feature type="domain" description="HTH araC/xylS-type" evidence="9">
    <location>
        <begin position="441"/>
        <end position="539"/>
    </location>
</feature>
<comment type="caution">
    <text evidence="11">The sequence shown here is derived from an EMBL/GenBank/DDBJ whole genome shotgun (WGS) entry which is preliminary data.</text>
</comment>
<sequence length="541" mass="60660">MHKVLFVDDDILVRVGLRILINWTDAGWEIAGEASNGAQALEMIEALRPDLLIMDMKMPQMDGAVLLQRLRERDRRLRIIVLSCYDDYAYMREALAAGANEYILKPELTSAVLEAAIGRIREQINETEQRDKEYYQLKKQAALQTHFARDSFFRELLRGSYTSRDELDAAVVKHGIDLPDRAYAVMLFSADKHLGVPDHQGTQKREAVDNALFNIIHGQLQTISVSCMIREADSGDYIAVVSGSSDEGLLQEAEHAANRAVQAAAAYTRLQLTVGIGAPVRDPLRLREAFVSARDALRCRLLCENQAVFTYVQAGGVDDGRLREGLKALQVRLQELFTALAGGDMNRGEALTYSLVGDICRSGSVRMLKALCVELAGWYNRQADYAHFEDGPVPECVNLSADELLNTRVPSELAQLFLERAGRLQATGMPLPSAAVAPPIRKAIEYIQTYYERHITLADLSDHIGMSKSHLSAVFREQTGLNFVDYVTHYRIERAKRLLRTDAGKIYEIATKVGFDNEKYFSQVFRSKVGVTPTEYKKMTF</sequence>
<dbReference type="InterPro" id="IPR018060">
    <property type="entry name" value="HTH_AraC"/>
</dbReference>
<accession>A0ABS3WFD0</accession>
<dbReference type="InterPro" id="IPR009057">
    <property type="entry name" value="Homeodomain-like_sf"/>
</dbReference>
<dbReference type="PANTHER" id="PTHR42713">
    <property type="entry name" value="HISTIDINE KINASE-RELATED"/>
    <property type="match status" value="1"/>
</dbReference>
<gene>
    <name evidence="11" type="ORF">I8J29_22705</name>
</gene>
<organism evidence="11 12">
    <name type="scientific">Paenibacillus artemisiicola</name>
    <dbReference type="NCBI Taxonomy" id="1172618"/>
    <lineage>
        <taxon>Bacteria</taxon>
        <taxon>Bacillati</taxon>
        <taxon>Bacillota</taxon>
        <taxon>Bacilli</taxon>
        <taxon>Bacillales</taxon>
        <taxon>Paenibacillaceae</taxon>
        <taxon>Paenibacillus</taxon>
    </lineage>
</organism>
<dbReference type="SMART" id="SM00342">
    <property type="entry name" value="HTH_ARAC"/>
    <property type="match status" value="1"/>
</dbReference>
<dbReference type="Gene3D" id="3.40.50.2300">
    <property type="match status" value="1"/>
</dbReference>
<keyword evidence="3 8" id="KW-0597">Phosphoprotein</keyword>
<evidence type="ECO:0000313" key="12">
    <source>
        <dbReference type="Proteomes" id="UP000670947"/>
    </source>
</evidence>
<evidence type="ECO:0000256" key="8">
    <source>
        <dbReference type="PROSITE-ProRule" id="PRU00169"/>
    </source>
</evidence>
<keyword evidence="7" id="KW-0804">Transcription</keyword>
<dbReference type="PROSITE" id="PS01124">
    <property type="entry name" value="HTH_ARAC_FAMILY_2"/>
    <property type="match status" value="1"/>
</dbReference>
<dbReference type="PROSITE" id="PS00041">
    <property type="entry name" value="HTH_ARAC_FAMILY_1"/>
    <property type="match status" value="1"/>
</dbReference>
<keyword evidence="2" id="KW-0963">Cytoplasm</keyword>
<evidence type="ECO:0000256" key="5">
    <source>
        <dbReference type="ARBA" id="ARBA00023015"/>
    </source>
</evidence>
<dbReference type="InterPro" id="IPR011006">
    <property type="entry name" value="CheY-like_superfamily"/>
</dbReference>
<keyword evidence="5" id="KW-0805">Transcription regulation</keyword>
<evidence type="ECO:0000256" key="4">
    <source>
        <dbReference type="ARBA" id="ARBA00023012"/>
    </source>
</evidence>
<dbReference type="Gene3D" id="1.10.10.60">
    <property type="entry name" value="Homeodomain-like"/>
    <property type="match status" value="2"/>
</dbReference>
<dbReference type="Proteomes" id="UP000670947">
    <property type="component" value="Unassembled WGS sequence"/>
</dbReference>
<proteinExistence type="predicted"/>
<evidence type="ECO:0000259" key="10">
    <source>
        <dbReference type="PROSITE" id="PS50110"/>
    </source>
</evidence>
<keyword evidence="4" id="KW-0902">Two-component regulatory system</keyword>
<dbReference type="PROSITE" id="PS50110">
    <property type="entry name" value="RESPONSE_REGULATORY"/>
    <property type="match status" value="1"/>
</dbReference>
<feature type="modified residue" description="4-aspartylphosphate" evidence="8">
    <location>
        <position position="55"/>
    </location>
</feature>
<evidence type="ECO:0000256" key="2">
    <source>
        <dbReference type="ARBA" id="ARBA00022490"/>
    </source>
</evidence>
<evidence type="ECO:0000256" key="7">
    <source>
        <dbReference type="ARBA" id="ARBA00023163"/>
    </source>
</evidence>
<dbReference type="Pfam" id="PF12833">
    <property type="entry name" value="HTH_18"/>
    <property type="match status" value="1"/>
</dbReference>
<evidence type="ECO:0000256" key="1">
    <source>
        <dbReference type="ARBA" id="ARBA00004496"/>
    </source>
</evidence>
<dbReference type="PANTHER" id="PTHR42713:SF3">
    <property type="entry name" value="TRANSCRIPTIONAL REGULATORY PROTEIN HPTR"/>
    <property type="match status" value="1"/>
</dbReference>
<feature type="domain" description="Response regulatory" evidence="10">
    <location>
        <begin position="3"/>
        <end position="120"/>
    </location>
</feature>
<keyword evidence="6" id="KW-0238">DNA-binding</keyword>
<dbReference type="SMART" id="SM00448">
    <property type="entry name" value="REC"/>
    <property type="match status" value="1"/>
</dbReference>
<dbReference type="InterPro" id="IPR051552">
    <property type="entry name" value="HptR"/>
</dbReference>
<dbReference type="InterPro" id="IPR001789">
    <property type="entry name" value="Sig_transdc_resp-reg_receiver"/>
</dbReference>
<dbReference type="Pfam" id="PF00072">
    <property type="entry name" value="Response_reg"/>
    <property type="match status" value="1"/>
</dbReference>
<dbReference type="PRINTS" id="PR00032">
    <property type="entry name" value="HTHARAC"/>
</dbReference>
<keyword evidence="12" id="KW-1185">Reference proteome</keyword>
<dbReference type="InterPro" id="IPR041522">
    <property type="entry name" value="CdaR_GGDEF"/>
</dbReference>
<evidence type="ECO:0000259" key="9">
    <source>
        <dbReference type="PROSITE" id="PS01124"/>
    </source>
</evidence>
<dbReference type="SUPFAM" id="SSF52172">
    <property type="entry name" value="CheY-like"/>
    <property type="match status" value="1"/>
</dbReference>
<evidence type="ECO:0000313" key="11">
    <source>
        <dbReference type="EMBL" id="MBO7747018.1"/>
    </source>
</evidence>
<dbReference type="SUPFAM" id="SSF46689">
    <property type="entry name" value="Homeodomain-like"/>
    <property type="match status" value="2"/>
</dbReference>
<dbReference type="EMBL" id="JAGGDJ010000026">
    <property type="protein sequence ID" value="MBO7747018.1"/>
    <property type="molecule type" value="Genomic_DNA"/>
</dbReference>
<name>A0ABS3WFD0_9BACL</name>
<dbReference type="RefSeq" id="WP_208849753.1">
    <property type="nucleotide sequence ID" value="NZ_JAGGDJ010000026.1"/>
</dbReference>